<proteinExistence type="predicted"/>
<dbReference type="Pfam" id="PF07291">
    <property type="entry name" value="MauE"/>
    <property type="match status" value="1"/>
</dbReference>
<organism evidence="6 7">
    <name type="scientific">Sulfuriroseicoccus oceanibius</name>
    <dbReference type="NCBI Taxonomy" id="2707525"/>
    <lineage>
        <taxon>Bacteria</taxon>
        <taxon>Pseudomonadati</taxon>
        <taxon>Verrucomicrobiota</taxon>
        <taxon>Verrucomicrobiia</taxon>
        <taxon>Verrucomicrobiales</taxon>
        <taxon>Verrucomicrobiaceae</taxon>
        <taxon>Sulfuriroseicoccus</taxon>
    </lineage>
</organism>
<keyword evidence="3" id="KW-1133">Transmembrane helix</keyword>
<gene>
    <name evidence="6" type="ORF">G3M56_008150</name>
</gene>
<dbReference type="AlphaFoldDB" id="A0A6B3L1F2"/>
<evidence type="ECO:0000313" key="7">
    <source>
        <dbReference type="Proteomes" id="UP000475117"/>
    </source>
</evidence>
<keyword evidence="4" id="KW-0472">Membrane</keyword>
<keyword evidence="2" id="KW-0812">Transmembrane</keyword>
<dbReference type="EMBL" id="CP066776">
    <property type="protein sequence ID" value="QQL43868.1"/>
    <property type="molecule type" value="Genomic_DNA"/>
</dbReference>
<dbReference type="GO" id="GO:0016020">
    <property type="term" value="C:membrane"/>
    <property type="evidence" value="ECO:0007669"/>
    <property type="project" value="UniProtKB-SubCell"/>
</dbReference>
<reference evidence="6 7" key="1">
    <citation type="submission" date="2020-12" db="EMBL/GenBank/DDBJ databases">
        <title>Sulforoseuscoccus oceanibium gen. nov., sp. nov., a representative of the phylum Verrucomicrobia with special cytoplasmic membrane, and proposal of Sulforoseuscoccusaceae fam. nov.</title>
        <authorList>
            <person name="Xi F."/>
        </authorList>
    </citation>
    <scope>NUCLEOTIDE SEQUENCE [LARGE SCALE GENOMIC DNA]</scope>
    <source>
        <strain evidence="6 7">T37</strain>
    </source>
</reference>
<evidence type="ECO:0000256" key="4">
    <source>
        <dbReference type="ARBA" id="ARBA00023136"/>
    </source>
</evidence>
<evidence type="ECO:0000259" key="5">
    <source>
        <dbReference type="Pfam" id="PF07291"/>
    </source>
</evidence>
<accession>A0A6B3L1F2</accession>
<name>A0A6B3L1F2_9BACT</name>
<feature type="domain" description="Methylamine utilisation protein MauE" evidence="5">
    <location>
        <begin position="14"/>
        <end position="142"/>
    </location>
</feature>
<keyword evidence="7" id="KW-1185">Reference proteome</keyword>
<dbReference type="GO" id="GO:0030416">
    <property type="term" value="P:methylamine metabolic process"/>
    <property type="evidence" value="ECO:0007669"/>
    <property type="project" value="InterPro"/>
</dbReference>
<evidence type="ECO:0000313" key="6">
    <source>
        <dbReference type="EMBL" id="QQL43868.1"/>
    </source>
</evidence>
<dbReference type="Proteomes" id="UP000475117">
    <property type="component" value="Chromosome"/>
</dbReference>
<sequence length="172" mass="18957">MAPLHQPTPSQTPKKVLLVARVLMAGFFLISGALKMVDLQRFHDAVINYHLVDGPLAEWVALSVPTAEVVLGVLLLFNLFPLGTLFSLIAMMITFTVAIGMAWSRDLDINCGCFGKLSDQSMDYPLSIALNSGIIVVLGIFFALALRKPKVMNKHGYTLPKNLLYEKGRRRA</sequence>
<evidence type="ECO:0000256" key="1">
    <source>
        <dbReference type="ARBA" id="ARBA00004141"/>
    </source>
</evidence>
<evidence type="ECO:0000256" key="2">
    <source>
        <dbReference type="ARBA" id="ARBA00022692"/>
    </source>
</evidence>
<evidence type="ECO:0000256" key="3">
    <source>
        <dbReference type="ARBA" id="ARBA00022989"/>
    </source>
</evidence>
<dbReference type="InterPro" id="IPR009908">
    <property type="entry name" value="Methylamine_util_MauE"/>
</dbReference>
<protein>
    <submittedName>
        <fullName evidence="6">DoxX family protein</fullName>
    </submittedName>
</protein>
<dbReference type="UniPathway" id="UPA00895"/>
<dbReference type="KEGG" id="soa:G3M56_008150"/>
<comment type="subcellular location">
    <subcellularLocation>
        <location evidence="1">Membrane</location>
        <topology evidence="1">Multi-pass membrane protein</topology>
    </subcellularLocation>
</comment>
<dbReference type="RefSeq" id="WP_164361903.1">
    <property type="nucleotide sequence ID" value="NZ_CP066776.1"/>
</dbReference>